<organism evidence="1 2">
    <name type="scientific">Persea americana</name>
    <name type="common">Avocado</name>
    <dbReference type="NCBI Taxonomy" id="3435"/>
    <lineage>
        <taxon>Eukaryota</taxon>
        <taxon>Viridiplantae</taxon>
        <taxon>Streptophyta</taxon>
        <taxon>Embryophyta</taxon>
        <taxon>Tracheophyta</taxon>
        <taxon>Spermatophyta</taxon>
        <taxon>Magnoliopsida</taxon>
        <taxon>Magnoliidae</taxon>
        <taxon>Laurales</taxon>
        <taxon>Lauraceae</taxon>
        <taxon>Persea</taxon>
    </lineage>
</organism>
<protein>
    <submittedName>
        <fullName evidence="1">Uncharacterized protein</fullName>
    </submittedName>
</protein>
<accession>A0ACC2LGT5</accession>
<dbReference type="EMBL" id="CM056816">
    <property type="protein sequence ID" value="KAJ8632312.1"/>
    <property type="molecule type" value="Genomic_DNA"/>
</dbReference>
<gene>
    <name evidence="1" type="ORF">MRB53_025648</name>
</gene>
<sequence length="116" mass="12801">MKPYCQSSISGLWSRLASGFLRSDHSFQSSRGNLPVGPVPGPTTLIRQMFHISCSTKGCKCFFIFSNLGVEEIGNLGIFSVFRLKTLRFQSSEEGFCRASSLRTKEGKKGKSLKQG</sequence>
<name>A0ACC2LGT5_PERAE</name>
<proteinExistence type="predicted"/>
<evidence type="ECO:0000313" key="2">
    <source>
        <dbReference type="Proteomes" id="UP001234297"/>
    </source>
</evidence>
<evidence type="ECO:0000313" key="1">
    <source>
        <dbReference type="EMBL" id="KAJ8632312.1"/>
    </source>
</evidence>
<keyword evidence="2" id="KW-1185">Reference proteome</keyword>
<comment type="caution">
    <text evidence="1">The sequence shown here is derived from an EMBL/GenBank/DDBJ whole genome shotgun (WGS) entry which is preliminary data.</text>
</comment>
<reference evidence="1 2" key="1">
    <citation type="journal article" date="2022" name="Hortic Res">
        <title>A haplotype resolved chromosomal level avocado genome allows analysis of novel avocado genes.</title>
        <authorList>
            <person name="Nath O."/>
            <person name="Fletcher S.J."/>
            <person name="Hayward A."/>
            <person name="Shaw L.M."/>
            <person name="Masouleh A.K."/>
            <person name="Furtado A."/>
            <person name="Henry R.J."/>
            <person name="Mitter N."/>
        </authorList>
    </citation>
    <scope>NUCLEOTIDE SEQUENCE [LARGE SCALE GENOMIC DNA]</scope>
    <source>
        <strain evidence="2">cv. Hass</strain>
    </source>
</reference>
<dbReference type="Proteomes" id="UP001234297">
    <property type="component" value="Chromosome 8"/>
</dbReference>